<dbReference type="InterPro" id="IPR017853">
    <property type="entry name" value="GH"/>
</dbReference>
<evidence type="ECO:0000256" key="1">
    <source>
        <dbReference type="ARBA" id="ARBA00022801"/>
    </source>
</evidence>
<name>A0A1G8NB25_9SPHI</name>
<dbReference type="SUPFAM" id="SSF51445">
    <property type="entry name" value="(Trans)glycosidases"/>
    <property type="match status" value="1"/>
</dbReference>
<dbReference type="Gene3D" id="3.20.20.300">
    <property type="entry name" value="Glycoside hydrolase, family 3, N-terminal domain"/>
    <property type="match status" value="1"/>
</dbReference>
<gene>
    <name evidence="2" type="ORF">SAMN05192573_13219</name>
</gene>
<keyword evidence="3" id="KW-1185">Reference proteome</keyword>
<dbReference type="InterPro" id="IPR036962">
    <property type="entry name" value="Glyco_hydro_3_N_sf"/>
</dbReference>
<evidence type="ECO:0000313" key="3">
    <source>
        <dbReference type="Proteomes" id="UP000199705"/>
    </source>
</evidence>
<dbReference type="AlphaFoldDB" id="A0A1G8NB25"/>
<proteinExistence type="predicted"/>
<sequence length="140" mass="15844">MESLIMKKILLAFFAFWLFHFLLFSQTKNTFSELDRRINNPISPMTIKEKVEHWYYYTDSCACLGILRFTGSGISRGIGNKTKGCSCFPVTIAVAADWSRPLILSSGQAISLEQAARKRFRIAGPKVRPAKDQSRICFGL</sequence>
<protein>
    <submittedName>
        <fullName evidence="2">Uncharacterized protein</fullName>
    </submittedName>
</protein>
<dbReference type="Proteomes" id="UP000199705">
    <property type="component" value="Unassembled WGS sequence"/>
</dbReference>
<dbReference type="EMBL" id="FNCG01000032">
    <property type="protein sequence ID" value="SDI77325.1"/>
    <property type="molecule type" value="Genomic_DNA"/>
</dbReference>
<organism evidence="2 3">
    <name type="scientific">Mucilaginibacter gossypii</name>
    <dbReference type="NCBI Taxonomy" id="551996"/>
    <lineage>
        <taxon>Bacteria</taxon>
        <taxon>Pseudomonadati</taxon>
        <taxon>Bacteroidota</taxon>
        <taxon>Sphingobacteriia</taxon>
        <taxon>Sphingobacteriales</taxon>
        <taxon>Sphingobacteriaceae</taxon>
        <taxon>Mucilaginibacter</taxon>
    </lineage>
</organism>
<keyword evidence="1" id="KW-0378">Hydrolase</keyword>
<dbReference type="GO" id="GO:0004553">
    <property type="term" value="F:hydrolase activity, hydrolyzing O-glycosyl compounds"/>
    <property type="evidence" value="ECO:0007669"/>
    <property type="project" value="InterPro"/>
</dbReference>
<evidence type="ECO:0000313" key="2">
    <source>
        <dbReference type="EMBL" id="SDI77325.1"/>
    </source>
</evidence>
<reference evidence="3" key="1">
    <citation type="submission" date="2016-10" db="EMBL/GenBank/DDBJ databases">
        <authorList>
            <person name="Varghese N."/>
            <person name="Submissions S."/>
        </authorList>
    </citation>
    <scope>NUCLEOTIDE SEQUENCE [LARGE SCALE GENOMIC DNA]</scope>
    <source>
        <strain evidence="3">Gh-67</strain>
    </source>
</reference>
<accession>A0A1G8NB25</accession>
<dbReference type="GO" id="GO:0005975">
    <property type="term" value="P:carbohydrate metabolic process"/>
    <property type="evidence" value="ECO:0007669"/>
    <property type="project" value="InterPro"/>
</dbReference>